<reference evidence="1 2" key="1">
    <citation type="submission" date="2019-06" db="EMBL/GenBank/DDBJ databases">
        <title>Sequencing the genomes of 1000 actinobacteria strains.</title>
        <authorList>
            <person name="Klenk H.-P."/>
        </authorList>
    </citation>
    <scope>NUCLEOTIDE SEQUENCE [LARGE SCALE GENOMIC DNA]</scope>
    <source>
        <strain evidence="1 2">DSM 45301</strain>
    </source>
</reference>
<evidence type="ECO:0000313" key="2">
    <source>
        <dbReference type="Proteomes" id="UP000315677"/>
    </source>
</evidence>
<dbReference type="OrthoDB" id="4548523at2"/>
<dbReference type="Proteomes" id="UP000315677">
    <property type="component" value="Unassembled WGS sequence"/>
</dbReference>
<proteinExistence type="predicted"/>
<dbReference type="Pfam" id="PF04978">
    <property type="entry name" value="MST"/>
    <property type="match status" value="1"/>
</dbReference>
<name>A0A543DNX9_9PSEU</name>
<dbReference type="Gene3D" id="1.20.120.450">
    <property type="entry name" value="dinb family like domain"/>
    <property type="match status" value="1"/>
</dbReference>
<dbReference type="AlphaFoldDB" id="A0A543DNX9"/>
<dbReference type="InterPro" id="IPR007061">
    <property type="entry name" value="MST-like"/>
</dbReference>
<evidence type="ECO:0000313" key="1">
    <source>
        <dbReference type="EMBL" id="TQM11029.1"/>
    </source>
</evidence>
<gene>
    <name evidence="1" type="ORF">FB558_3562</name>
</gene>
<dbReference type="SUPFAM" id="SSF109854">
    <property type="entry name" value="DinB/YfiT-like putative metalloenzymes"/>
    <property type="match status" value="1"/>
</dbReference>
<dbReference type="EMBL" id="VFPA01000002">
    <property type="protein sequence ID" value="TQM11029.1"/>
    <property type="molecule type" value="Genomic_DNA"/>
</dbReference>
<accession>A0A543DNX9</accession>
<protein>
    <submittedName>
        <fullName evidence="1">Uncharacterized protein DUF664</fullName>
    </submittedName>
</protein>
<dbReference type="InterPro" id="IPR034660">
    <property type="entry name" value="DinB/YfiT-like"/>
</dbReference>
<sequence>MSVPFPEPTAPRPSRAEVLLDYLDYFRSVIIDKLQGLPDHELRASRLGSRWTPLGLLKHLTYVELRWIVWGFAGRPVAEPWGDSRDGRWFVPEHESLPELVDALQSQAAHTRDVVEAHDLSERGAPGPRWPDAEPATLERVLLHLLQEYARHAGHLDIVRELIDGRTGE</sequence>
<dbReference type="RefSeq" id="WP_142054834.1">
    <property type="nucleotide sequence ID" value="NZ_VFPA01000002.1"/>
</dbReference>
<comment type="caution">
    <text evidence="1">The sequence shown here is derived from an EMBL/GenBank/DDBJ whole genome shotgun (WGS) entry which is preliminary data.</text>
</comment>
<keyword evidence="2" id="KW-1185">Reference proteome</keyword>
<organism evidence="1 2">
    <name type="scientific">Pseudonocardia kunmingensis</name>
    <dbReference type="NCBI Taxonomy" id="630975"/>
    <lineage>
        <taxon>Bacteria</taxon>
        <taxon>Bacillati</taxon>
        <taxon>Actinomycetota</taxon>
        <taxon>Actinomycetes</taxon>
        <taxon>Pseudonocardiales</taxon>
        <taxon>Pseudonocardiaceae</taxon>
        <taxon>Pseudonocardia</taxon>
    </lineage>
</organism>